<keyword evidence="8" id="KW-1185">Reference proteome</keyword>
<dbReference type="InterPro" id="IPR011611">
    <property type="entry name" value="PfkB_dom"/>
</dbReference>
<reference evidence="7 8" key="1">
    <citation type="submission" date="2023-12" db="EMBL/GenBank/DDBJ databases">
        <title>A high-quality genome assembly for Dillenia turbinata (Dilleniales).</title>
        <authorList>
            <person name="Chanderbali A."/>
        </authorList>
    </citation>
    <scope>NUCLEOTIDE SEQUENCE [LARGE SCALE GENOMIC DNA]</scope>
    <source>
        <strain evidence="7">LSX21</strain>
        <tissue evidence="7">Leaf</tissue>
    </source>
</reference>
<dbReference type="GO" id="GO:0009658">
    <property type="term" value="P:chloroplast organization"/>
    <property type="evidence" value="ECO:0007669"/>
    <property type="project" value="TreeGrafter"/>
</dbReference>
<evidence type="ECO:0000259" key="6">
    <source>
        <dbReference type="Pfam" id="PF00294"/>
    </source>
</evidence>
<dbReference type="PANTHER" id="PTHR43085">
    <property type="entry name" value="HEXOKINASE FAMILY MEMBER"/>
    <property type="match status" value="1"/>
</dbReference>
<proteinExistence type="inferred from homology"/>
<dbReference type="Pfam" id="PF04832">
    <property type="entry name" value="SOUL"/>
    <property type="match status" value="1"/>
</dbReference>
<dbReference type="EMBL" id="JBAMMX010000004">
    <property type="protein sequence ID" value="KAK6943060.1"/>
    <property type="molecule type" value="Genomic_DNA"/>
</dbReference>
<evidence type="ECO:0000256" key="3">
    <source>
        <dbReference type="ARBA" id="ARBA00022679"/>
    </source>
</evidence>
<evidence type="ECO:0000256" key="2">
    <source>
        <dbReference type="ARBA" id="ARBA00010688"/>
    </source>
</evidence>
<protein>
    <submittedName>
        <fullName evidence="7">Carbohydrate kinase PfkB</fullName>
    </submittedName>
</protein>
<comment type="similarity">
    <text evidence="1">Belongs to the HEBP family.</text>
</comment>
<keyword evidence="3" id="KW-0808">Transferase</keyword>
<comment type="caution">
    <text evidence="7">The sequence shown here is derived from an EMBL/GenBank/DDBJ whole genome shotgun (WGS) entry which is preliminary data.</text>
</comment>
<evidence type="ECO:0000313" key="7">
    <source>
        <dbReference type="EMBL" id="KAK6943060.1"/>
    </source>
</evidence>
<dbReference type="Gene3D" id="3.40.1190.20">
    <property type="match status" value="1"/>
</dbReference>
<feature type="compositionally biased region" description="Polar residues" evidence="5">
    <location>
        <begin position="225"/>
        <end position="236"/>
    </location>
</feature>
<dbReference type="Gene3D" id="3.20.80.10">
    <property type="entry name" value="Regulatory factor, effector binding domain"/>
    <property type="match status" value="1"/>
</dbReference>
<dbReference type="GO" id="GO:0042644">
    <property type="term" value="C:chloroplast nucleoid"/>
    <property type="evidence" value="ECO:0007669"/>
    <property type="project" value="TreeGrafter"/>
</dbReference>
<sequence length="519" mass="58042">MGMVLGKISVETAKYEVLKTTSDYEIRLYPPSVIAEFTYDPTQFKGNKDGGFQLLANYIGALGKPQNKKPEKIAMTAPVITKSSQKIAMTAPVVTKEEKELVTMQFILPSKYGKAEEAPEPLDERVVIREEGEIKYGAVRFGGVASEDVVKAKAGKLKKCLMRDGYKVVRDFVLARYNPPFTLPPFRTNEENSNPRCINPSTPKRRGRKKKSDTTPSSSTATKTPIQVQKTDSQNGAIEARQEEQHKSDYFDEDDVIPYDDPPLVCCFGAAQKEFIPTVRVSEEQMHPDKYSEWKMLQWNRPEFVRAPGGPSSNVAIAHVRLGGRAAFFGKVGDDKFGEELVYGMNVENVQTRAVKFDDSVKTACSYVKFRFEDGKMRAQVVNGSAADSLLGSELNLAVLKELLDFFNWCIVKELENYHHYAREEISPLWHDGLKFLFETDGTLRIHYYAPSFDGVVIGTEDVLITSFTCDRTGSGDAFFRFAIAAGIISQWTSGAVIGIPTESATQNLKEQVYVPSMW</sequence>
<dbReference type="GO" id="GO:0016301">
    <property type="term" value="F:kinase activity"/>
    <property type="evidence" value="ECO:0007669"/>
    <property type="project" value="UniProtKB-KW"/>
</dbReference>
<evidence type="ECO:0000256" key="4">
    <source>
        <dbReference type="ARBA" id="ARBA00022777"/>
    </source>
</evidence>
<name>A0AAN8W0D7_9MAGN</name>
<dbReference type="SUPFAM" id="SSF55136">
    <property type="entry name" value="Probable bacterial effector-binding domain"/>
    <property type="match status" value="1"/>
</dbReference>
<dbReference type="Proteomes" id="UP001370490">
    <property type="component" value="Unassembled WGS sequence"/>
</dbReference>
<evidence type="ECO:0000256" key="5">
    <source>
        <dbReference type="SAM" id="MobiDB-lite"/>
    </source>
</evidence>
<comment type="similarity">
    <text evidence="2">Belongs to the carbohydrate kinase PfkB family.</text>
</comment>
<feature type="compositionally biased region" description="Polar residues" evidence="5">
    <location>
        <begin position="191"/>
        <end position="202"/>
    </location>
</feature>
<evidence type="ECO:0000256" key="1">
    <source>
        <dbReference type="ARBA" id="ARBA00009817"/>
    </source>
</evidence>
<dbReference type="InterPro" id="IPR050306">
    <property type="entry name" value="PfkB_Carbo_kinase"/>
</dbReference>
<organism evidence="7 8">
    <name type="scientific">Dillenia turbinata</name>
    <dbReference type="NCBI Taxonomy" id="194707"/>
    <lineage>
        <taxon>Eukaryota</taxon>
        <taxon>Viridiplantae</taxon>
        <taxon>Streptophyta</taxon>
        <taxon>Embryophyta</taxon>
        <taxon>Tracheophyta</taxon>
        <taxon>Spermatophyta</taxon>
        <taxon>Magnoliopsida</taxon>
        <taxon>eudicotyledons</taxon>
        <taxon>Gunneridae</taxon>
        <taxon>Pentapetalae</taxon>
        <taxon>Dilleniales</taxon>
        <taxon>Dilleniaceae</taxon>
        <taxon>Dillenia</taxon>
    </lineage>
</organism>
<dbReference type="SUPFAM" id="SSF53613">
    <property type="entry name" value="Ribokinase-like"/>
    <property type="match status" value="1"/>
</dbReference>
<dbReference type="GO" id="GO:0042793">
    <property type="term" value="P:plastid transcription"/>
    <property type="evidence" value="ECO:0007669"/>
    <property type="project" value="TreeGrafter"/>
</dbReference>
<dbReference type="InterPro" id="IPR029056">
    <property type="entry name" value="Ribokinase-like"/>
</dbReference>
<dbReference type="InterPro" id="IPR006917">
    <property type="entry name" value="SOUL_heme-bd"/>
</dbReference>
<feature type="domain" description="Carbohydrate kinase PfkB" evidence="6">
    <location>
        <begin position="291"/>
        <end position="387"/>
    </location>
</feature>
<dbReference type="Pfam" id="PF00294">
    <property type="entry name" value="PfkB"/>
    <property type="match status" value="1"/>
</dbReference>
<feature type="compositionally biased region" description="Basic and acidic residues" evidence="5">
    <location>
        <begin position="240"/>
        <end position="249"/>
    </location>
</feature>
<accession>A0AAN8W0D7</accession>
<dbReference type="PANTHER" id="PTHR43085:SF10">
    <property type="entry name" value="FRUCTOKINASE-LIKE 1, CHLOROPLASTIC"/>
    <property type="match status" value="1"/>
</dbReference>
<feature type="compositionally biased region" description="Low complexity" evidence="5">
    <location>
        <begin position="214"/>
        <end position="224"/>
    </location>
</feature>
<gene>
    <name evidence="7" type="ORF">RJ641_028437</name>
</gene>
<feature type="region of interest" description="Disordered" evidence="5">
    <location>
        <begin position="183"/>
        <end position="249"/>
    </location>
</feature>
<dbReference type="FunFam" id="3.20.80.10:FF:000010">
    <property type="entry name" value="SOUL heme-binding family protein"/>
    <property type="match status" value="1"/>
</dbReference>
<dbReference type="AlphaFoldDB" id="A0AAN8W0D7"/>
<keyword evidence="4 7" id="KW-0418">Kinase</keyword>
<dbReference type="InterPro" id="IPR011256">
    <property type="entry name" value="Reg_factor_effector_dom_sf"/>
</dbReference>
<evidence type="ECO:0000313" key="8">
    <source>
        <dbReference type="Proteomes" id="UP001370490"/>
    </source>
</evidence>